<sequence length="105" mass="11154">MRKGSRDLRGQRGRHDDSSPMGALPFQKGQYPRPRRGKVPVLSPSISPIPVPTRPDHTSTPSSALAPCRSVALGSGLGRGCGRGCGRKGGCSLRARTMICRSRST</sequence>
<dbReference type="GeneID" id="63832089"/>
<feature type="compositionally biased region" description="Basic and acidic residues" evidence="1">
    <location>
        <begin position="1"/>
        <end position="18"/>
    </location>
</feature>
<keyword evidence="3" id="KW-1185">Reference proteome</keyword>
<dbReference type="AlphaFoldDB" id="A0A9P5CPA1"/>
<gene>
    <name evidence="2" type="ORF">M406DRAFT_101632</name>
</gene>
<name>A0A9P5CPA1_CRYP1</name>
<proteinExistence type="predicted"/>
<feature type="region of interest" description="Disordered" evidence="1">
    <location>
        <begin position="1"/>
        <end position="66"/>
    </location>
</feature>
<evidence type="ECO:0000256" key="1">
    <source>
        <dbReference type="SAM" id="MobiDB-lite"/>
    </source>
</evidence>
<protein>
    <submittedName>
        <fullName evidence="2">Uncharacterized protein</fullName>
    </submittedName>
</protein>
<organism evidence="2 3">
    <name type="scientific">Cryphonectria parasitica (strain ATCC 38755 / EP155)</name>
    <dbReference type="NCBI Taxonomy" id="660469"/>
    <lineage>
        <taxon>Eukaryota</taxon>
        <taxon>Fungi</taxon>
        <taxon>Dikarya</taxon>
        <taxon>Ascomycota</taxon>
        <taxon>Pezizomycotina</taxon>
        <taxon>Sordariomycetes</taxon>
        <taxon>Sordariomycetidae</taxon>
        <taxon>Diaporthales</taxon>
        <taxon>Cryphonectriaceae</taxon>
        <taxon>Cryphonectria-Endothia species complex</taxon>
        <taxon>Cryphonectria</taxon>
    </lineage>
</organism>
<dbReference type="RefSeq" id="XP_040777225.1">
    <property type="nucleotide sequence ID" value="XM_040914960.1"/>
</dbReference>
<accession>A0A9P5CPA1</accession>
<dbReference type="EMBL" id="MU032347">
    <property type="protein sequence ID" value="KAF3766264.1"/>
    <property type="molecule type" value="Genomic_DNA"/>
</dbReference>
<comment type="caution">
    <text evidence="2">The sequence shown here is derived from an EMBL/GenBank/DDBJ whole genome shotgun (WGS) entry which is preliminary data.</text>
</comment>
<dbReference type="Proteomes" id="UP000803844">
    <property type="component" value="Unassembled WGS sequence"/>
</dbReference>
<reference evidence="2" key="1">
    <citation type="journal article" date="2020" name="Phytopathology">
        <title>Genome sequence of the chestnut blight fungus Cryphonectria parasitica EP155: A fundamental resource for an archetypical invasive plant pathogen.</title>
        <authorList>
            <person name="Crouch J.A."/>
            <person name="Dawe A."/>
            <person name="Aerts A."/>
            <person name="Barry K."/>
            <person name="Churchill A.C.L."/>
            <person name="Grimwood J."/>
            <person name="Hillman B."/>
            <person name="Milgroom M.G."/>
            <person name="Pangilinan J."/>
            <person name="Smith M."/>
            <person name="Salamov A."/>
            <person name="Schmutz J."/>
            <person name="Yadav J."/>
            <person name="Grigoriev I.V."/>
            <person name="Nuss D."/>
        </authorList>
    </citation>
    <scope>NUCLEOTIDE SEQUENCE</scope>
    <source>
        <strain evidence="2">EP155</strain>
    </source>
</reference>
<evidence type="ECO:0000313" key="2">
    <source>
        <dbReference type="EMBL" id="KAF3766264.1"/>
    </source>
</evidence>
<evidence type="ECO:0000313" key="3">
    <source>
        <dbReference type="Proteomes" id="UP000803844"/>
    </source>
</evidence>